<accession>A0A0P7Y6A2</accession>
<keyword evidence="5" id="KW-0998">Cell outer membrane</keyword>
<evidence type="ECO:0000256" key="5">
    <source>
        <dbReference type="ARBA" id="ARBA00023237"/>
    </source>
</evidence>
<gene>
    <name evidence="7" type="ORF">HLUCCX10_14055</name>
</gene>
<evidence type="ECO:0000313" key="7">
    <source>
        <dbReference type="EMBL" id="KPQ13094.1"/>
    </source>
</evidence>
<evidence type="ECO:0000256" key="1">
    <source>
        <dbReference type="ARBA" id="ARBA00004442"/>
    </source>
</evidence>
<dbReference type="AlphaFoldDB" id="A0A0P7Y6A2"/>
<protein>
    <submittedName>
        <fullName evidence="7">SusD family nutrient binding protein</fullName>
    </submittedName>
</protein>
<comment type="caution">
    <text evidence="7">The sequence shown here is derived from an EMBL/GenBank/DDBJ whole genome shotgun (WGS) entry which is preliminary data.</text>
</comment>
<comment type="similarity">
    <text evidence="2">Belongs to the SusD family.</text>
</comment>
<dbReference type="STRING" id="1305737.GCA_000526355_01457"/>
<reference evidence="7 8" key="1">
    <citation type="submission" date="2015-09" db="EMBL/GenBank/DDBJ databases">
        <title>Identification and resolution of microdiversity through metagenomic sequencing of parallel consortia.</title>
        <authorList>
            <person name="Nelson W.C."/>
            <person name="Romine M.F."/>
            <person name="Lindemann S.R."/>
        </authorList>
    </citation>
    <scope>NUCLEOTIDE SEQUENCE [LARGE SCALE GENOMIC DNA]</scope>
    <source>
        <strain evidence="7">HL-49</strain>
    </source>
</reference>
<evidence type="ECO:0000259" key="6">
    <source>
        <dbReference type="Pfam" id="PF07980"/>
    </source>
</evidence>
<dbReference type="Proteomes" id="UP000050421">
    <property type="component" value="Unassembled WGS sequence"/>
</dbReference>
<feature type="domain" description="RagB/SusD" evidence="6">
    <location>
        <begin position="342"/>
        <end position="443"/>
    </location>
</feature>
<evidence type="ECO:0000256" key="2">
    <source>
        <dbReference type="ARBA" id="ARBA00006275"/>
    </source>
</evidence>
<keyword evidence="4" id="KW-0472">Membrane</keyword>
<organism evidence="7 8">
    <name type="scientific">Algoriphagus marincola HL-49</name>
    <dbReference type="NCBI Taxonomy" id="1305737"/>
    <lineage>
        <taxon>Bacteria</taxon>
        <taxon>Pseudomonadati</taxon>
        <taxon>Bacteroidota</taxon>
        <taxon>Cytophagia</taxon>
        <taxon>Cytophagales</taxon>
        <taxon>Cyclobacteriaceae</taxon>
        <taxon>Algoriphagus</taxon>
    </lineage>
</organism>
<comment type="subcellular location">
    <subcellularLocation>
        <location evidence="1">Cell outer membrane</location>
    </subcellularLocation>
</comment>
<dbReference type="SUPFAM" id="SSF48452">
    <property type="entry name" value="TPR-like"/>
    <property type="match status" value="1"/>
</dbReference>
<dbReference type="EMBL" id="LJXT01000104">
    <property type="protein sequence ID" value="KPQ13094.1"/>
    <property type="molecule type" value="Genomic_DNA"/>
</dbReference>
<dbReference type="Pfam" id="PF07980">
    <property type="entry name" value="SusD_RagB"/>
    <property type="match status" value="1"/>
</dbReference>
<dbReference type="PATRIC" id="fig|1305737.6.peg.3523"/>
<dbReference type="OrthoDB" id="9794888at2"/>
<dbReference type="eggNOG" id="ENOG502Z8J7">
    <property type="taxonomic scope" value="Bacteria"/>
</dbReference>
<dbReference type="CDD" id="cd08977">
    <property type="entry name" value="SusD"/>
    <property type="match status" value="1"/>
</dbReference>
<dbReference type="Gene3D" id="1.25.40.390">
    <property type="match status" value="2"/>
</dbReference>
<proteinExistence type="inferred from homology"/>
<dbReference type="GO" id="GO:0009279">
    <property type="term" value="C:cell outer membrane"/>
    <property type="evidence" value="ECO:0007669"/>
    <property type="project" value="UniProtKB-SubCell"/>
</dbReference>
<sequence>MKNTLKNISKVIAVAGVLAACNPLQLDDIQDPNNPSVGSVSDNATREQIQFLITGLESRHRGYIVSVARAWNTFGREIWYLNASDPRFQTDWLGQNGRTPDRSYFGFGNTGGGSYASPYQAINQANVLVTASENTENISASARSAVSGFAKTIQGYQYMIPANFVYENGIRIDVSDPLNPGPFVPYAQALDAIKTILDEGDAALGSAGSGAFPFTLTRGFDGFNTIEGLRQVNRAITARLNAYRQDWQGVLTALDGSFMDLNGDLNAGPAHPYGAAPDVFNPLFYVPNAAVNTIVVVHPSVLEDATPGDLRVASKFLERETPVTVSTDAGTLVGTHQDARWASNTSPIPFIRNEELILLKAEAHANLNQSGEAVEAINIIRNAAGLGDYSGATTQEALIDEILYQRRYSLWAEPWGHRWIDARRYNRLDEIPTEFDGGTIFTQFPHPQAELSWDEYKGD</sequence>
<dbReference type="InterPro" id="IPR012944">
    <property type="entry name" value="SusD_RagB_dom"/>
</dbReference>
<evidence type="ECO:0000313" key="8">
    <source>
        <dbReference type="Proteomes" id="UP000050421"/>
    </source>
</evidence>
<evidence type="ECO:0000256" key="4">
    <source>
        <dbReference type="ARBA" id="ARBA00023136"/>
    </source>
</evidence>
<evidence type="ECO:0000256" key="3">
    <source>
        <dbReference type="ARBA" id="ARBA00022729"/>
    </source>
</evidence>
<dbReference type="InterPro" id="IPR011990">
    <property type="entry name" value="TPR-like_helical_dom_sf"/>
</dbReference>
<keyword evidence="3" id="KW-0732">Signal</keyword>
<dbReference type="PROSITE" id="PS51257">
    <property type="entry name" value="PROKAR_LIPOPROTEIN"/>
    <property type="match status" value="1"/>
</dbReference>
<name>A0A0P7Y6A2_9BACT</name>